<dbReference type="GO" id="GO:0030170">
    <property type="term" value="F:pyridoxal phosphate binding"/>
    <property type="evidence" value="ECO:0007669"/>
    <property type="project" value="InterPro"/>
</dbReference>
<proteinExistence type="inferred from homology"/>
<dbReference type="Gene3D" id="3.90.1150.10">
    <property type="entry name" value="Aspartate Aminotransferase, domain 1"/>
    <property type="match status" value="1"/>
</dbReference>
<dbReference type="EC" id="2.6.1.-" evidence="1"/>
<dbReference type="OrthoDB" id="231967at2"/>
<gene>
    <name evidence="3" type="ordered locus">PSMK_08890</name>
</gene>
<dbReference type="InterPro" id="IPR004839">
    <property type="entry name" value="Aminotransferase_I/II_large"/>
</dbReference>
<evidence type="ECO:0000313" key="4">
    <source>
        <dbReference type="Proteomes" id="UP000007881"/>
    </source>
</evidence>
<dbReference type="PANTHER" id="PTHR43510">
    <property type="entry name" value="AMINOTRANSFERASE FUNCTION, HYPOTHETICAL (EUROFUNG)"/>
    <property type="match status" value="1"/>
</dbReference>
<protein>
    <recommendedName>
        <fullName evidence="1">Aminotransferase</fullName>
        <ecNumber evidence="1">2.6.1.-</ecNumber>
    </recommendedName>
</protein>
<dbReference type="InterPro" id="IPR015422">
    <property type="entry name" value="PyrdxlP-dep_Trfase_small"/>
</dbReference>
<dbReference type="AlphaFoldDB" id="I0ICR0"/>
<dbReference type="HOGENOM" id="CLU_017584_4_4_0"/>
<evidence type="ECO:0000256" key="1">
    <source>
        <dbReference type="RuleBase" id="RU000481"/>
    </source>
</evidence>
<feature type="domain" description="Aminotransferase class I/classII large" evidence="2">
    <location>
        <begin position="69"/>
        <end position="381"/>
    </location>
</feature>
<dbReference type="RefSeq" id="WP_014436268.1">
    <property type="nucleotide sequence ID" value="NC_017080.1"/>
</dbReference>
<name>I0ICR0_PHYMF</name>
<dbReference type="InterPro" id="IPR015424">
    <property type="entry name" value="PyrdxlP-dep_Trfase"/>
</dbReference>
<keyword evidence="4" id="KW-1185">Reference proteome</keyword>
<keyword evidence="1 3" id="KW-0032">Aminotransferase</keyword>
<reference evidence="3 4" key="1">
    <citation type="submission" date="2012-02" db="EMBL/GenBank/DDBJ databases">
        <title>Complete genome sequence of Phycisphaera mikurensis NBRC 102666.</title>
        <authorList>
            <person name="Ankai A."/>
            <person name="Hosoyama A."/>
            <person name="Terui Y."/>
            <person name="Sekine M."/>
            <person name="Fukai R."/>
            <person name="Kato Y."/>
            <person name="Nakamura S."/>
            <person name="Yamada-Narita S."/>
            <person name="Kawakoshi A."/>
            <person name="Fukunaga Y."/>
            <person name="Yamazaki S."/>
            <person name="Fujita N."/>
        </authorList>
    </citation>
    <scope>NUCLEOTIDE SEQUENCE [LARGE SCALE GENOMIC DNA]</scope>
    <source>
        <strain evidence="4">NBRC 102666 / KCTC 22515 / FYK2301M01</strain>
    </source>
</reference>
<evidence type="ECO:0000313" key="3">
    <source>
        <dbReference type="EMBL" id="BAM03048.1"/>
    </source>
</evidence>
<dbReference type="CDD" id="cd00609">
    <property type="entry name" value="AAT_like"/>
    <property type="match status" value="1"/>
</dbReference>
<evidence type="ECO:0000259" key="2">
    <source>
        <dbReference type="Pfam" id="PF00155"/>
    </source>
</evidence>
<dbReference type="InterPro" id="IPR004838">
    <property type="entry name" value="NHTrfase_class1_PyrdxlP-BS"/>
</dbReference>
<dbReference type="Proteomes" id="UP000007881">
    <property type="component" value="Chromosome"/>
</dbReference>
<comment type="cofactor">
    <cofactor evidence="1">
        <name>pyridoxal 5'-phosphate</name>
        <dbReference type="ChEBI" id="CHEBI:597326"/>
    </cofactor>
</comment>
<comment type="similarity">
    <text evidence="1">Belongs to the class-I pyridoxal-phosphate-dependent aminotransferase family.</text>
</comment>
<dbReference type="EMBL" id="AP012338">
    <property type="protein sequence ID" value="BAM03048.1"/>
    <property type="molecule type" value="Genomic_DNA"/>
</dbReference>
<dbReference type="Gene3D" id="3.40.640.10">
    <property type="entry name" value="Type I PLP-dependent aspartate aminotransferase-like (Major domain)"/>
    <property type="match status" value="1"/>
</dbReference>
<dbReference type="eggNOG" id="COG0436">
    <property type="taxonomic scope" value="Bacteria"/>
</dbReference>
<dbReference type="STRING" id="1142394.PSMK_08890"/>
<dbReference type="GO" id="GO:0008483">
    <property type="term" value="F:transaminase activity"/>
    <property type="evidence" value="ECO:0007669"/>
    <property type="project" value="UniProtKB-KW"/>
</dbReference>
<dbReference type="InterPro" id="IPR015421">
    <property type="entry name" value="PyrdxlP-dep_Trfase_major"/>
</dbReference>
<dbReference type="SUPFAM" id="SSF53383">
    <property type="entry name" value="PLP-dependent transferases"/>
    <property type="match status" value="1"/>
</dbReference>
<dbReference type="PROSITE" id="PS00105">
    <property type="entry name" value="AA_TRANSFER_CLASS_1"/>
    <property type="match status" value="1"/>
</dbReference>
<dbReference type="Pfam" id="PF00155">
    <property type="entry name" value="Aminotran_1_2"/>
    <property type="match status" value="1"/>
</dbReference>
<dbReference type="KEGG" id="phm:PSMK_08890"/>
<organism evidence="3 4">
    <name type="scientific">Phycisphaera mikurensis (strain NBRC 102666 / KCTC 22515 / FYK2301M01)</name>
    <dbReference type="NCBI Taxonomy" id="1142394"/>
    <lineage>
        <taxon>Bacteria</taxon>
        <taxon>Pseudomonadati</taxon>
        <taxon>Planctomycetota</taxon>
        <taxon>Phycisphaerae</taxon>
        <taxon>Phycisphaerales</taxon>
        <taxon>Phycisphaeraceae</taxon>
        <taxon>Phycisphaera</taxon>
    </lineage>
</organism>
<accession>I0ICR0</accession>
<dbReference type="PANTHER" id="PTHR43510:SF1">
    <property type="entry name" value="AMINOTRANSFERASE FUNCTION, HYPOTHETICAL (EUROFUNG)"/>
    <property type="match status" value="1"/>
</dbReference>
<keyword evidence="1 3" id="KW-0808">Transferase</keyword>
<sequence>MSSSAAPPAAAFPAFPPFLPFELERDLSAFEYEVAYNLSESGVHPLSVAELYEGDPGAFDRLRDVSLYYAPGAGLPALREAIASTYRTADASNVLVTVGAVEANFAGLTAVTRPGDEVVVMSPNYQQVYGAAVNYGLQVKTFPLDPARGFAPDLAALREAVTERTRLIAVCHPNNPTGRALTPEEMAAVITEAERVGAWILSDEVYRGSERRGGDFTPSFFDAYDKVIATGSTSKAYGLPGFRIGWAATDAGTVDQMWARREYLTLCTATIANHMAAYAMASPVRDRVVERTRTLIREGYAVLERWIGTQGGRLALTPHDAAAITLLRFDVPHLDSRQFVTRLRERHDVLLAPGDHLGVPDHVRLSFGLPEDYLQAGLDRIAAFLDEETR</sequence>